<keyword evidence="4" id="KW-0597">Phosphoprotein</keyword>
<sequence length="445" mass="49687">MLKLRPLRLRDRIGLIVLLHLLAMIAVTLLFLQQTDMRKIAPLYRVPVPEKVALIVTAFERTPPNTHADLVRAFSDATLRVTLLKALPAENPASATPTTLARYRQALGGRPFRIETHVDIGPANIDMWPAVTLSPVRVSVALAEGNAIRVEQMVAAPLTKIVSNLMLFLLTVAIVDIIVILWLASQTTRPVERLARAVRDDRLDQLKPGGPREIIELGESFSQLRQHLRALLDERTRMLAAIAHDYRTYLTRMDLRSEFIEDEDQRLLAQQDIEEMRALLSDTLTFARESAATDLDMAVCDVRAELALVAAERSQRDQLVDIAPLPHPLHAHVSHISLQRMLANLLDNAVRYGGGLARIRVESDASHIRILVEDDGPGVPHGSLQRLTEPFERVESSRARQTGGVGLGLSIVQALTQRYRGDLMLENRREGGFRAILSLRRADTD</sequence>
<evidence type="ECO:0000256" key="1">
    <source>
        <dbReference type="ARBA" id="ARBA00000085"/>
    </source>
</evidence>
<keyword evidence="9" id="KW-1133">Transmembrane helix</keyword>
<evidence type="ECO:0000259" key="11">
    <source>
        <dbReference type="PROSITE" id="PS50885"/>
    </source>
</evidence>
<dbReference type="PROSITE" id="PS50885">
    <property type="entry name" value="HAMP"/>
    <property type="match status" value="1"/>
</dbReference>
<dbReference type="Pfam" id="PF02518">
    <property type="entry name" value="HATPase_c"/>
    <property type="match status" value="1"/>
</dbReference>
<dbReference type="SUPFAM" id="SSF47384">
    <property type="entry name" value="Homodimeric domain of signal transducing histidine kinase"/>
    <property type="match status" value="1"/>
</dbReference>
<comment type="caution">
    <text evidence="12">The sequence shown here is derived from an EMBL/GenBank/DDBJ whole genome shotgun (WGS) entry which is preliminary data.</text>
</comment>
<evidence type="ECO:0000313" key="13">
    <source>
        <dbReference type="Proteomes" id="UP000028534"/>
    </source>
</evidence>
<feature type="domain" description="Histidine kinase" evidence="10">
    <location>
        <begin position="241"/>
        <end position="443"/>
    </location>
</feature>
<keyword evidence="9" id="KW-0812">Transmembrane</keyword>
<dbReference type="InterPro" id="IPR003594">
    <property type="entry name" value="HATPase_dom"/>
</dbReference>
<comment type="subcellular location">
    <subcellularLocation>
        <location evidence="2">Membrane</location>
    </subcellularLocation>
</comment>
<evidence type="ECO:0000256" key="3">
    <source>
        <dbReference type="ARBA" id="ARBA00012438"/>
    </source>
</evidence>
<dbReference type="Gene3D" id="3.30.565.10">
    <property type="entry name" value="Histidine kinase-like ATPase, C-terminal domain"/>
    <property type="match status" value="1"/>
</dbReference>
<dbReference type="PRINTS" id="PR00344">
    <property type="entry name" value="BCTRLSENSOR"/>
</dbReference>
<dbReference type="InterPro" id="IPR003660">
    <property type="entry name" value="HAMP_dom"/>
</dbReference>
<evidence type="ECO:0000256" key="9">
    <source>
        <dbReference type="SAM" id="Phobius"/>
    </source>
</evidence>
<dbReference type="SUPFAM" id="SSF55874">
    <property type="entry name" value="ATPase domain of HSP90 chaperone/DNA topoisomerase II/histidine kinase"/>
    <property type="match status" value="1"/>
</dbReference>
<evidence type="ECO:0000256" key="8">
    <source>
        <dbReference type="ARBA" id="ARBA00022840"/>
    </source>
</evidence>
<evidence type="ECO:0000256" key="2">
    <source>
        <dbReference type="ARBA" id="ARBA00004370"/>
    </source>
</evidence>
<gene>
    <name evidence="12" type="primary">cpxA_2</name>
    <name evidence="12" type="ORF">CP98_05115</name>
</gene>
<evidence type="ECO:0000256" key="4">
    <source>
        <dbReference type="ARBA" id="ARBA00022553"/>
    </source>
</evidence>
<evidence type="ECO:0000256" key="7">
    <source>
        <dbReference type="ARBA" id="ARBA00022777"/>
    </source>
</evidence>
<dbReference type="PANTHER" id="PTHR44936:SF10">
    <property type="entry name" value="SENSOR PROTEIN RSTB"/>
    <property type="match status" value="1"/>
</dbReference>
<organism evidence="12 13">
    <name type="scientific">Sphingobium yanoikuyae</name>
    <name type="common">Sphingomonas yanoikuyae</name>
    <dbReference type="NCBI Taxonomy" id="13690"/>
    <lineage>
        <taxon>Bacteria</taxon>
        <taxon>Pseudomonadati</taxon>
        <taxon>Pseudomonadota</taxon>
        <taxon>Alphaproteobacteria</taxon>
        <taxon>Sphingomonadales</taxon>
        <taxon>Sphingomonadaceae</taxon>
        <taxon>Sphingobium</taxon>
    </lineage>
</organism>
<dbReference type="EC" id="2.7.13.3" evidence="3"/>
<reference evidence="12 13" key="1">
    <citation type="submission" date="2014-03" db="EMBL/GenBank/DDBJ databases">
        <title>Genome sequence of Sphingobium yanoikuyae B1.</title>
        <authorList>
            <person name="Gan H.M."/>
            <person name="Gan H.Y."/>
            <person name="Savka M.A."/>
        </authorList>
    </citation>
    <scope>NUCLEOTIDE SEQUENCE [LARGE SCALE GENOMIC DNA]</scope>
    <source>
        <strain evidence="12 13">B1</strain>
    </source>
</reference>
<evidence type="ECO:0000256" key="6">
    <source>
        <dbReference type="ARBA" id="ARBA00022741"/>
    </source>
</evidence>
<keyword evidence="8" id="KW-0067">ATP-binding</keyword>
<keyword evidence="9" id="KW-0472">Membrane</keyword>
<feature type="transmembrane region" description="Helical" evidence="9">
    <location>
        <begin position="12"/>
        <end position="32"/>
    </location>
</feature>
<dbReference type="PROSITE" id="PS50109">
    <property type="entry name" value="HIS_KIN"/>
    <property type="match status" value="1"/>
</dbReference>
<keyword evidence="7 12" id="KW-0418">Kinase</keyword>
<evidence type="ECO:0000259" key="10">
    <source>
        <dbReference type="PROSITE" id="PS50109"/>
    </source>
</evidence>
<name>A0A084E3H4_SPHYA</name>
<dbReference type="InterPro" id="IPR036097">
    <property type="entry name" value="HisK_dim/P_sf"/>
</dbReference>
<dbReference type="EMBL" id="JGVR01000065">
    <property type="protein sequence ID" value="KEZ12516.1"/>
    <property type="molecule type" value="Genomic_DNA"/>
</dbReference>
<evidence type="ECO:0000256" key="5">
    <source>
        <dbReference type="ARBA" id="ARBA00022679"/>
    </source>
</evidence>
<evidence type="ECO:0000313" key="12">
    <source>
        <dbReference type="EMBL" id="KEZ12516.1"/>
    </source>
</evidence>
<accession>A0A084E3H4</accession>
<dbReference type="InterPro" id="IPR004358">
    <property type="entry name" value="Sig_transdc_His_kin-like_C"/>
</dbReference>
<proteinExistence type="predicted"/>
<dbReference type="SMART" id="SM00387">
    <property type="entry name" value="HATPase_c"/>
    <property type="match status" value="1"/>
</dbReference>
<feature type="domain" description="HAMP" evidence="11">
    <location>
        <begin position="185"/>
        <end position="233"/>
    </location>
</feature>
<protein>
    <recommendedName>
        <fullName evidence="3">histidine kinase</fullName>
        <ecNumber evidence="3">2.7.13.3</ecNumber>
    </recommendedName>
</protein>
<dbReference type="eggNOG" id="COG2205">
    <property type="taxonomic scope" value="Bacteria"/>
</dbReference>
<dbReference type="Proteomes" id="UP000028534">
    <property type="component" value="Unassembled WGS sequence"/>
</dbReference>
<dbReference type="PANTHER" id="PTHR44936">
    <property type="entry name" value="SENSOR PROTEIN CREC"/>
    <property type="match status" value="1"/>
</dbReference>
<dbReference type="GO" id="GO:0005886">
    <property type="term" value="C:plasma membrane"/>
    <property type="evidence" value="ECO:0007669"/>
    <property type="project" value="TreeGrafter"/>
</dbReference>
<dbReference type="PATRIC" id="fig|13690.10.peg.5292"/>
<feature type="transmembrane region" description="Helical" evidence="9">
    <location>
        <begin position="161"/>
        <end position="184"/>
    </location>
</feature>
<dbReference type="Gene3D" id="1.10.287.130">
    <property type="match status" value="1"/>
</dbReference>
<dbReference type="GO" id="GO:0005524">
    <property type="term" value="F:ATP binding"/>
    <property type="evidence" value="ECO:0007669"/>
    <property type="project" value="UniProtKB-KW"/>
</dbReference>
<dbReference type="InterPro" id="IPR005467">
    <property type="entry name" value="His_kinase_dom"/>
</dbReference>
<dbReference type="InterPro" id="IPR050980">
    <property type="entry name" value="2C_sensor_his_kinase"/>
</dbReference>
<dbReference type="InterPro" id="IPR036890">
    <property type="entry name" value="HATPase_C_sf"/>
</dbReference>
<dbReference type="AlphaFoldDB" id="A0A084E3H4"/>
<comment type="catalytic activity">
    <reaction evidence="1">
        <text>ATP + protein L-histidine = ADP + protein N-phospho-L-histidine.</text>
        <dbReference type="EC" id="2.7.13.3"/>
    </reaction>
</comment>
<keyword evidence="6" id="KW-0547">Nucleotide-binding</keyword>
<keyword evidence="5" id="KW-0808">Transferase</keyword>
<dbReference type="GO" id="GO:0000155">
    <property type="term" value="F:phosphorelay sensor kinase activity"/>
    <property type="evidence" value="ECO:0007669"/>
    <property type="project" value="InterPro"/>
</dbReference>
<dbReference type="RefSeq" id="WP_037523050.1">
    <property type="nucleotide sequence ID" value="NZ_JGVR01000065.1"/>
</dbReference>